<keyword evidence="9 14" id="KW-0406">Ion transport</keyword>
<evidence type="ECO:0000256" key="6">
    <source>
        <dbReference type="ARBA" id="ARBA00022847"/>
    </source>
</evidence>
<dbReference type="GO" id="GO:0015193">
    <property type="term" value="F:L-proline transmembrane transporter activity"/>
    <property type="evidence" value="ECO:0007669"/>
    <property type="project" value="TreeGrafter"/>
</dbReference>
<dbReference type="AlphaFoldDB" id="A0A9D2G7U0"/>
<keyword evidence="11 14" id="KW-0739">Sodium transport</keyword>
<feature type="transmembrane region" description="Helical" evidence="14">
    <location>
        <begin position="392"/>
        <end position="412"/>
    </location>
</feature>
<dbReference type="InterPro" id="IPR018212">
    <property type="entry name" value="Na/solute_symporter_CS"/>
</dbReference>
<evidence type="ECO:0000256" key="12">
    <source>
        <dbReference type="ARBA" id="ARBA00033708"/>
    </source>
</evidence>
<dbReference type="NCBIfam" id="TIGR00813">
    <property type="entry name" value="sss"/>
    <property type="match status" value="1"/>
</dbReference>
<dbReference type="PROSITE" id="PS50283">
    <property type="entry name" value="NA_SOLUT_SYMP_3"/>
    <property type="match status" value="1"/>
</dbReference>
<dbReference type="EMBL" id="DXAY01000016">
    <property type="protein sequence ID" value="HIZ73766.1"/>
    <property type="molecule type" value="Genomic_DNA"/>
</dbReference>
<evidence type="ECO:0000256" key="4">
    <source>
        <dbReference type="ARBA" id="ARBA00022475"/>
    </source>
</evidence>
<dbReference type="InterPro" id="IPR001734">
    <property type="entry name" value="Na/solute_symporter"/>
</dbReference>
<comment type="similarity">
    <text evidence="2 13">Belongs to the sodium:solute symporter (SSF) (TC 2.A.21) family.</text>
</comment>
<dbReference type="PANTHER" id="PTHR48086">
    <property type="entry name" value="SODIUM/PROLINE SYMPORTER-RELATED"/>
    <property type="match status" value="1"/>
</dbReference>
<evidence type="ECO:0000256" key="11">
    <source>
        <dbReference type="ARBA" id="ARBA00023201"/>
    </source>
</evidence>
<keyword evidence="7 14" id="KW-1133">Transmembrane helix</keyword>
<sequence length="519" mass="55793">MGDTLQILAAMVIYMAAVIILGVTFARKANASSDAYFLGGRSLGPWVTAMSAEASDMSGWLLMGLPGVAYWCGIADAAWTAIGLAVGTYINWLIVSRRLRRYSEKAGNAITLPEYFSNRFHEKRKVIMTIAAVFILIFFTVYAASCLVTCGKLFSTLFDMPYIPMMIVGAVFVLIYTIIGGFLAESASDFMQAVVMIIALGVIVVVGTVSAGGLGAVIENAQSIPGFLDFFGIATPETVDGVQQVSNGAPVFGEAAEYGFLPVASALAWGLGYFGVPQVLLRFMAIRDENELTRSRRIATVWVVISLTIAVFIGLVGRTLFPTALTTSSEAENVFILLSTNLLPPLIAGFVMAGILAATISSSDSYLLIAASAFAKNIYQGLFRKKASDREVLNISRLTLLLIAVIAIIIALDENSVIFAIVSFAWAGFGATFGPLMLFSLFWKRTTRAGAIAGMIGGAGMVFVWNLLVRPLGGMWDIYELLPAFIFSCICIVVVSLLTPEPSQQIQREFDEVAGMKTK</sequence>
<reference evidence="15" key="1">
    <citation type="journal article" date="2021" name="PeerJ">
        <title>Extensive microbial diversity within the chicken gut microbiome revealed by metagenomics and culture.</title>
        <authorList>
            <person name="Gilroy R."/>
            <person name="Ravi A."/>
            <person name="Getino M."/>
            <person name="Pursley I."/>
            <person name="Horton D.L."/>
            <person name="Alikhan N.F."/>
            <person name="Baker D."/>
            <person name="Gharbi K."/>
            <person name="Hall N."/>
            <person name="Watson M."/>
            <person name="Adriaenssens E.M."/>
            <person name="Foster-Nyarko E."/>
            <person name="Jarju S."/>
            <person name="Secka A."/>
            <person name="Antonio M."/>
            <person name="Oren A."/>
            <person name="Chaudhuri R.R."/>
            <person name="La Ragione R."/>
            <person name="Hildebrand F."/>
            <person name="Pallen M.J."/>
        </authorList>
    </citation>
    <scope>NUCLEOTIDE SEQUENCE</scope>
    <source>
        <strain evidence="15">CHK196-3914</strain>
    </source>
</reference>
<keyword evidence="6 14" id="KW-0769">Symport</keyword>
<keyword evidence="3 14" id="KW-0813">Transport</keyword>
<feature type="transmembrane region" description="Helical" evidence="14">
    <location>
        <begin position="418"/>
        <end position="442"/>
    </location>
</feature>
<keyword evidence="8 14" id="KW-0915">Sodium</keyword>
<keyword evidence="5 14" id="KW-0812">Transmembrane</keyword>
<feature type="transmembrane region" description="Helical" evidence="14">
    <location>
        <begin position="481"/>
        <end position="499"/>
    </location>
</feature>
<reference evidence="15" key="2">
    <citation type="submission" date="2021-04" db="EMBL/GenBank/DDBJ databases">
        <authorList>
            <person name="Gilroy R."/>
        </authorList>
    </citation>
    <scope>NUCLEOTIDE SEQUENCE</scope>
    <source>
        <strain evidence="15">CHK196-3914</strain>
    </source>
</reference>
<keyword evidence="14" id="KW-0029">Amino-acid transport</keyword>
<gene>
    <name evidence="15" type="primary">putP</name>
    <name evidence="15" type="ORF">H9723_00780</name>
</gene>
<evidence type="ECO:0000256" key="10">
    <source>
        <dbReference type="ARBA" id="ARBA00023136"/>
    </source>
</evidence>
<dbReference type="Pfam" id="PF00474">
    <property type="entry name" value="SSF"/>
    <property type="match status" value="1"/>
</dbReference>
<dbReference type="GO" id="GO:0005886">
    <property type="term" value="C:plasma membrane"/>
    <property type="evidence" value="ECO:0007669"/>
    <property type="project" value="UniProtKB-SubCell"/>
</dbReference>
<protein>
    <recommendedName>
        <fullName evidence="14">Sodium/proline symporter</fullName>
    </recommendedName>
    <alternativeName>
        <fullName evidence="14">Proline permease</fullName>
    </alternativeName>
</protein>
<evidence type="ECO:0000313" key="16">
    <source>
        <dbReference type="Proteomes" id="UP000824116"/>
    </source>
</evidence>
<evidence type="ECO:0000313" key="15">
    <source>
        <dbReference type="EMBL" id="HIZ73766.1"/>
    </source>
</evidence>
<evidence type="ECO:0000256" key="7">
    <source>
        <dbReference type="ARBA" id="ARBA00022989"/>
    </source>
</evidence>
<feature type="transmembrane region" description="Helical" evidence="14">
    <location>
        <begin position="449"/>
        <end position="469"/>
    </location>
</feature>
<feature type="transmembrane region" description="Helical" evidence="14">
    <location>
        <begin position="162"/>
        <end position="183"/>
    </location>
</feature>
<dbReference type="CDD" id="cd11475">
    <property type="entry name" value="SLC5sbd_PutP"/>
    <property type="match status" value="1"/>
</dbReference>
<name>A0A9D2G7U0_9FIRM</name>
<feature type="transmembrane region" description="Helical" evidence="14">
    <location>
        <begin position="7"/>
        <end position="26"/>
    </location>
</feature>
<dbReference type="GO" id="GO:0005298">
    <property type="term" value="F:proline:sodium symporter activity"/>
    <property type="evidence" value="ECO:0007669"/>
    <property type="project" value="UniProtKB-UniRule"/>
</dbReference>
<feature type="transmembrane region" description="Helical" evidence="14">
    <location>
        <begin position="266"/>
        <end position="286"/>
    </location>
</feature>
<comment type="catalytic activity">
    <reaction evidence="12">
        <text>L-proline(in) + Na(+)(in) = L-proline(out) + Na(+)(out)</text>
        <dbReference type="Rhea" id="RHEA:28967"/>
        <dbReference type="ChEBI" id="CHEBI:29101"/>
        <dbReference type="ChEBI" id="CHEBI:60039"/>
    </reaction>
</comment>
<dbReference type="Gene3D" id="1.20.1730.10">
    <property type="entry name" value="Sodium/glucose cotransporter"/>
    <property type="match status" value="1"/>
</dbReference>
<evidence type="ECO:0000256" key="9">
    <source>
        <dbReference type="ARBA" id="ARBA00023065"/>
    </source>
</evidence>
<accession>A0A9D2G7U0</accession>
<feature type="transmembrane region" description="Helical" evidence="14">
    <location>
        <begin position="126"/>
        <end position="150"/>
    </location>
</feature>
<dbReference type="PROSITE" id="PS00457">
    <property type="entry name" value="NA_SOLUT_SYMP_2"/>
    <property type="match status" value="1"/>
</dbReference>
<comment type="function">
    <text evidence="14">Catalyzes the sodium-dependent uptake of extracellular L-proline.</text>
</comment>
<dbReference type="PANTHER" id="PTHR48086:SF3">
    <property type="entry name" value="SODIUM_PROLINE SYMPORTER"/>
    <property type="match status" value="1"/>
</dbReference>
<dbReference type="InterPro" id="IPR050277">
    <property type="entry name" value="Sodium:Solute_Symporter"/>
</dbReference>
<dbReference type="GO" id="GO:0031402">
    <property type="term" value="F:sodium ion binding"/>
    <property type="evidence" value="ECO:0007669"/>
    <property type="project" value="UniProtKB-UniRule"/>
</dbReference>
<keyword evidence="10 14" id="KW-0472">Membrane</keyword>
<dbReference type="InterPro" id="IPR011851">
    <property type="entry name" value="Na/Pro_symporter"/>
</dbReference>
<organism evidence="15 16">
    <name type="scientific">Candidatus Mediterraneibacter stercoravium</name>
    <dbReference type="NCBI Taxonomy" id="2838685"/>
    <lineage>
        <taxon>Bacteria</taxon>
        <taxon>Bacillati</taxon>
        <taxon>Bacillota</taxon>
        <taxon>Clostridia</taxon>
        <taxon>Lachnospirales</taxon>
        <taxon>Lachnospiraceae</taxon>
        <taxon>Mediterraneibacter</taxon>
    </lineage>
</organism>
<evidence type="ECO:0000256" key="3">
    <source>
        <dbReference type="ARBA" id="ARBA00022448"/>
    </source>
</evidence>
<dbReference type="NCBIfam" id="TIGR02121">
    <property type="entry name" value="Na_Pro_sym"/>
    <property type="match status" value="1"/>
</dbReference>
<feature type="transmembrane region" description="Helical" evidence="14">
    <location>
        <begin position="195"/>
        <end position="218"/>
    </location>
</feature>
<comment type="subcellular location">
    <subcellularLocation>
        <location evidence="1 14">Cell membrane</location>
        <topology evidence="1 14">Multi-pass membrane protein</topology>
    </subcellularLocation>
</comment>
<evidence type="ECO:0000256" key="2">
    <source>
        <dbReference type="ARBA" id="ARBA00006434"/>
    </source>
</evidence>
<dbReference type="GO" id="GO:0015824">
    <property type="term" value="P:proline transport"/>
    <property type="evidence" value="ECO:0007669"/>
    <property type="project" value="UniProtKB-UniRule"/>
</dbReference>
<feature type="transmembrane region" description="Helical" evidence="14">
    <location>
        <begin position="298"/>
        <end position="321"/>
    </location>
</feature>
<feature type="transmembrane region" description="Helical" evidence="14">
    <location>
        <begin position="68"/>
        <end position="95"/>
    </location>
</feature>
<comment type="caution">
    <text evidence="15">The sequence shown here is derived from an EMBL/GenBank/DDBJ whole genome shotgun (WGS) entry which is preliminary data.</text>
</comment>
<evidence type="ECO:0000256" key="14">
    <source>
        <dbReference type="RuleBase" id="RU366012"/>
    </source>
</evidence>
<evidence type="ECO:0000256" key="13">
    <source>
        <dbReference type="RuleBase" id="RU362091"/>
    </source>
</evidence>
<evidence type="ECO:0000256" key="5">
    <source>
        <dbReference type="ARBA" id="ARBA00022692"/>
    </source>
</evidence>
<keyword evidence="4 14" id="KW-1003">Cell membrane</keyword>
<feature type="transmembrane region" description="Helical" evidence="14">
    <location>
        <begin position="346"/>
        <end position="371"/>
    </location>
</feature>
<dbReference type="InterPro" id="IPR038377">
    <property type="entry name" value="Na/Glc_symporter_sf"/>
</dbReference>
<dbReference type="Proteomes" id="UP000824116">
    <property type="component" value="Unassembled WGS sequence"/>
</dbReference>
<evidence type="ECO:0000256" key="1">
    <source>
        <dbReference type="ARBA" id="ARBA00004651"/>
    </source>
</evidence>
<evidence type="ECO:0000256" key="8">
    <source>
        <dbReference type="ARBA" id="ARBA00023053"/>
    </source>
</evidence>
<proteinExistence type="inferred from homology"/>